<dbReference type="EMBL" id="AP012319">
    <property type="protein sequence ID" value="BAL88655.1"/>
    <property type="molecule type" value="Genomic_DNA"/>
</dbReference>
<proteinExistence type="predicted"/>
<dbReference type="RefSeq" id="WP_014443550.1">
    <property type="nucleotide sequence ID" value="NC_017093.1"/>
</dbReference>
<name>I0H6L8_ACTM4</name>
<feature type="region of interest" description="Disordered" evidence="1">
    <location>
        <begin position="1"/>
        <end position="22"/>
    </location>
</feature>
<dbReference type="eggNOG" id="COG4994">
    <property type="taxonomic scope" value="Bacteria"/>
</dbReference>
<keyword evidence="4" id="KW-1185">Reference proteome</keyword>
<dbReference type="InterPro" id="IPR032710">
    <property type="entry name" value="NTF2-like_dom_sf"/>
</dbReference>
<reference evidence="3 4" key="1">
    <citation type="submission" date="2012-02" db="EMBL/GenBank/DDBJ databases">
        <title>Complete genome sequence of Actinoplanes missouriensis 431 (= NBRC 102363).</title>
        <authorList>
            <person name="Ohnishi Y."/>
            <person name="Ishikawa J."/>
            <person name="Sekine M."/>
            <person name="Hosoyama A."/>
            <person name="Harada T."/>
            <person name="Narita H."/>
            <person name="Hata T."/>
            <person name="Konno Y."/>
            <person name="Tutikane K."/>
            <person name="Fujita N."/>
            <person name="Horinouchi S."/>
            <person name="Hayakawa M."/>
        </authorList>
    </citation>
    <scope>NUCLEOTIDE SEQUENCE [LARGE SCALE GENOMIC DNA]</scope>
    <source>
        <strain evidence="4">ATCC 14538 / DSM 43046 / CBS 188.64 / JCM 3121 / NBRC 102363 / NCIMB 12654 / NRRL B-3342 / UNCC 431</strain>
    </source>
</reference>
<evidence type="ECO:0000313" key="4">
    <source>
        <dbReference type="Proteomes" id="UP000007882"/>
    </source>
</evidence>
<feature type="domain" description="DUF4440" evidence="2">
    <location>
        <begin position="33"/>
        <end position="139"/>
    </location>
</feature>
<accession>I0H6L8</accession>
<dbReference type="SUPFAM" id="SSF54427">
    <property type="entry name" value="NTF2-like"/>
    <property type="match status" value="1"/>
</dbReference>
<evidence type="ECO:0000313" key="3">
    <source>
        <dbReference type="EMBL" id="BAL88655.1"/>
    </source>
</evidence>
<gene>
    <name evidence="3" type="ordered locus">AMIS_34350</name>
</gene>
<dbReference type="KEGG" id="ams:AMIS_34350"/>
<dbReference type="Pfam" id="PF14534">
    <property type="entry name" value="DUF4440"/>
    <property type="match status" value="1"/>
</dbReference>
<organism evidence="3 4">
    <name type="scientific">Actinoplanes missouriensis (strain ATCC 14538 / DSM 43046 / CBS 188.64 / JCM 3121 / NBRC 102363 / NCIMB 12654 / NRRL B-3342 / UNCC 431)</name>
    <dbReference type="NCBI Taxonomy" id="512565"/>
    <lineage>
        <taxon>Bacteria</taxon>
        <taxon>Bacillati</taxon>
        <taxon>Actinomycetota</taxon>
        <taxon>Actinomycetes</taxon>
        <taxon>Micromonosporales</taxon>
        <taxon>Micromonosporaceae</taxon>
        <taxon>Actinoplanes</taxon>
    </lineage>
</organism>
<dbReference type="HOGENOM" id="CLU_141608_2_0_11"/>
<evidence type="ECO:0000256" key="1">
    <source>
        <dbReference type="SAM" id="MobiDB-lite"/>
    </source>
</evidence>
<feature type="compositionally biased region" description="Basic and acidic residues" evidence="1">
    <location>
        <begin position="1"/>
        <end position="16"/>
    </location>
</feature>
<dbReference type="OrthoDB" id="3578550at2"/>
<dbReference type="InterPro" id="IPR027843">
    <property type="entry name" value="DUF4440"/>
</dbReference>
<dbReference type="AlphaFoldDB" id="I0H6L8"/>
<protein>
    <recommendedName>
        <fullName evidence="2">DUF4440 domain-containing protein</fullName>
    </recommendedName>
</protein>
<dbReference type="PATRIC" id="fig|512565.3.peg.3431"/>
<dbReference type="STRING" id="512565.AMIS_34350"/>
<dbReference type="Proteomes" id="UP000007882">
    <property type="component" value="Chromosome"/>
</dbReference>
<sequence length="147" mass="15781">MPDSEAERPATDRLDADPVDAGPVDAGRLEADLLAAEQALQTAQRHGDVAALDVLLDDRLIAIGPDGGRYTKQDDLDAYRMGSSVVEDLLQESLEHLIAGHTGVTFFTGTVSGTFGGEPVTARMRYTRTWTHTGGRWRILAAHIAPA</sequence>
<evidence type="ECO:0000259" key="2">
    <source>
        <dbReference type="Pfam" id="PF14534"/>
    </source>
</evidence>
<dbReference type="Gene3D" id="3.10.450.50">
    <property type="match status" value="1"/>
</dbReference>